<evidence type="ECO:0000259" key="2">
    <source>
        <dbReference type="Pfam" id="PF02698"/>
    </source>
</evidence>
<dbReference type="KEGG" id="sapp:SAC06_10080"/>
<protein>
    <submittedName>
        <fullName evidence="3">ElyC/SanA/YdcF family protein</fullName>
    </submittedName>
</protein>
<sequence>MSPRNPARRPRRTTVIVVASVALIAFGVFQWLIWNPRQEVPARADAILVLAYGNDRQELGRDLAARGVSENMVVSHSVKVRRFLDPTDELKPKDGEWVEECDRDYPHYRSYCIEPDPNTTGGEVAAFRQLANEKGWTSVVLVTERSHLARAEMLLNRCFSGQIYPVASHPEGGIFRAIQRSFYEFGAYLKDVVFPPSC</sequence>
<reference evidence="3" key="1">
    <citation type="submission" date="2023-11" db="EMBL/GenBank/DDBJ databases">
        <title>Scrofimicrobium hongkongense sp. nov., isolated from a patient with peritonitis.</title>
        <authorList>
            <person name="Lao H.Y."/>
            <person name="Wong A.Y.P."/>
            <person name="Ng T.L."/>
            <person name="Wong R.Y.L."/>
            <person name="Yau M.C.Y."/>
            <person name="Lam J.Y.W."/>
            <person name="Siu G.K.H."/>
        </authorList>
    </citation>
    <scope>NUCLEOTIDE SEQUENCE</scope>
    <source>
        <strain evidence="3">R131</strain>
    </source>
</reference>
<dbReference type="RefSeq" id="WP_350258172.1">
    <property type="nucleotide sequence ID" value="NZ_CP138335.1"/>
</dbReference>
<proteinExistence type="predicted"/>
<evidence type="ECO:0000313" key="3">
    <source>
        <dbReference type="EMBL" id="XBW07972.1"/>
    </source>
</evidence>
<dbReference type="EMBL" id="CP138335">
    <property type="protein sequence ID" value="XBW07972.1"/>
    <property type="molecule type" value="Genomic_DNA"/>
</dbReference>
<accession>A0AAU7V7F0</accession>
<feature type="transmembrane region" description="Helical" evidence="1">
    <location>
        <begin position="12"/>
        <end position="34"/>
    </location>
</feature>
<evidence type="ECO:0000256" key="1">
    <source>
        <dbReference type="SAM" id="Phobius"/>
    </source>
</evidence>
<name>A0AAU7V7F0_9ACTO</name>
<feature type="domain" description="DUF218" evidence="2">
    <location>
        <begin position="45"/>
        <end position="166"/>
    </location>
</feature>
<keyword evidence="1" id="KW-0472">Membrane</keyword>
<dbReference type="AlphaFoldDB" id="A0AAU7V7F0"/>
<keyword evidence="1" id="KW-0812">Transmembrane</keyword>
<dbReference type="InterPro" id="IPR003848">
    <property type="entry name" value="DUF218"/>
</dbReference>
<dbReference type="Pfam" id="PF02698">
    <property type="entry name" value="DUF218"/>
    <property type="match status" value="1"/>
</dbReference>
<gene>
    <name evidence="3" type="ORF">SAC06_10080</name>
</gene>
<keyword evidence="1" id="KW-1133">Transmembrane helix</keyword>
<organism evidence="3">
    <name type="scientific">Scrofimicrobium appendicitidis</name>
    <dbReference type="NCBI Taxonomy" id="3079930"/>
    <lineage>
        <taxon>Bacteria</taxon>
        <taxon>Bacillati</taxon>
        <taxon>Actinomycetota</taxon>
        <taxon>Actinomycetes</taxon>
        <taxon>Actinomycetales</taxon>
        <taxon>Actinomycetaceae</taxon>
        <taxon>Scrofimicrobium</taxon>
    </lineage>
</organism>